<keyword evidence="1" id="KW-0378">Hydrolase</keyword>
<dbReference type="Gene3D" id="2.30.40.10">
    <property type="entry name" value="Urease, subunit C, domain 1"/>
    <property type="match status" value="1"/>
</dbReference>
<dbReference type="PANTHER" id="PTHR11647:SF1">
    <property type="entry name" value="COLLAPSIN RESPONSE MEDIATOR PROTEIN"/>
    <property type="match status" value="1"/>
</dbReference>
<dbReference type="PANTHER" id="PTHR11647">
    <property type="entry name" value="HYDRANTOINASE/DIHYDROPYRIMIDINASE FAMILY MEMBER"/>
    <property type="match status" value="1"/>
</dbReference>
<dbReference type="GO" id="GO:0047421">
    <property type="term" value="F:N-acyl-D-glutamate deacylase activity"/>
    <property type="evidence" value="ECO:0007669"/>
    <property type="project" value="UniProtKB-EC"/>
</dbReference>
<dbReference type="Gene3D" id="3.30.1490.130">
    <property type="entry name" value="D-aminoacylase. Domain 3"/>
    <property type="match status" value="1"/>
</dbReference>
<comment type="caution">
    <text evidence="1">The sequence shown here is derived from an EMBL/GenBank/DDBJ whole genome shotgun (WGS) entry which is preliminary data.</text>
</comment>
<keyword evidence="2" id="KW-1185">Reference proteome</keyword>
<dbReference type="GO" id="GO:0005829">
    <property type="term" value="C:cytosol"/>
    <property type="evidence" value="ECO:0007669"/>
    <property type="project" value="TreeGrafter"/>
</dbReference>
<dbReference type="InterPro" id="IPR032466">
    <property type="entry name" value="Metal_Hydrolase"/>
</dbReference>
<evidence type="ECO:0000313" key="2">
    <source>
        <dbReference type="Proteomes" id="UP000315010"/>
    </source>
</evidence>
<dbReference type="SUPFAM" id="SSF51556">
    <property type="entry name" value="Metallo-dependent hydrolases"/>
    <property type="match status" value="1"/>
</dbReference>
<dbReference type="Gene3D" id="3.20.20.140">
    <property type="entry name" value="Metal-dependent hydrolases"/>
    <property type="match status" value="1"/>
</dbReference>
<proteinExistence type="predicted"/>
<name>A0A5C5Z1K0_9BACT</name>
<sequence length="500" mass="54152">MTKQNELYDIVINGGRVMDPESGLDAVRNVGVKDGQIAIITEEALDGNETIDAAGHVVAPGFIDGHSHSANDAFGVKKGILDGRTTQMDLEAGAWPVDVWYDRLEGRAQANYGASVGHLPIRDVVFSDITTTTGNLFLEMWKSKSQWSVHQASPEELEQILELIEQGIRQGGLGVGTPIGYATSGLTAYEVNQAWRLAGKHGLFATVHGRFSSLSLPTEGILGTLEAIASANMHGAGILVHHYQAQVLSAVEDVARMVDQARESGVKVLLEMYPYTFGSSVMMADYLHPENYQNNMGHTYGDITLVKTMQPLTKETYEEEVKKEPGATILFEHCTEKDMVKAMAWPSVCLGSDAVPYIDGEGSKDAEGGMTVPYGCPDDEAHGHPRNAGTYAKVFRYVREQKVMPLMTAVAKSSYLLCKFMEECGVPQMAAKGRMQVGADADITIFDSDTITDNSTRENGSLASSGIPHVIVNGVPVVKDSKIVEGVYPGKPIRRPVTEV</sequence>
<evidence type="ECO:0000313" key="1">
    <source>
        <dbReference type="EMBL" id="TWT81262.1"/>
    </source>
</evidence>
<dbReference type="SUPFAM" id="SSF51338">
    <property type="entry name" value="Composite domain of metallo-dependent hydrolases"/>
    <property type="match status" value="1"/>
</dbReference>
<dbReference type="GO" id="GO:0016812">
    <property type="term" value="F:hydrolase activity, acting on carbon-nitrogen (but not peptide) bonds, in cyclic amides"/>
    <property type="evidence" value="ECO:0007669"/>
    <property type="project" value="TreeGrafter"/>
</dbReference>
<dbReference type="OrthoDB" id="9775607at2"/>
<accession>A0A5C5Z1K0</accession>
<dbReference type="Proteomes" id="UP000315010">
    <property type="component" value="Unassembled WGS sequence"/>
</dbReference>
<dbReference type="RefSeq" id="WP_146397098.1">
    <property type="nucleotide sequence ID" value="NZ_SJPJ01000001.1"/>
</dbReference>
<dbReference type="AlphaFoldDB" id="A0A5C5Z1K0"/>
<dbReference type="InterPro" id="IPR050378">
    <property type="entry name" value="Metallo-dep_Hydrolases_sf"/>
</dbReference>
<dbReference type="InterPro" id="IPR023100">
    <property type="entry name" value="D-aminoacylase_insert_dom_sf"/>
</dbReference>
<protein>
    <submittedName>
        <fullName evidence="1">N-acyl-D-glutamate deacylase</fullName>
        <ecNumber evidence="1">3.5.1.82</ecNumber>
    </submittedName>
</protein>
<dbReference type="EC" id="3.5.1.82" evidence="1"/>
<organism evidence="1 2">
    <name type="scientific">Novipirellula herctigrandis</name>
    <dbReference type="NCBI Taxonomy" id="2527986"/>
    <lineage>
        <taxon>Bacteria</taxon>
        <taxon>Pseudomonadati</taxon>
        <taxon>Planctomycetota</taxon>
        <taxon>Planctomycetia</taxon>
        <taxon>Pirellulales</taxon>
        <taxon>Pirellulaceae</taxon>
        <taxon>Novipirellula</taxon>
    </lineage>
</organism>
<dbReference type="EMBL" id="SJPJ01000001">
    <property type="protein sequence ID" value="TWT81262.1"/>
    <property type="molecule type" value="Genomic_DNA"/>
</dbReference>
<dbReference type="NCBIfam" id="NF006560">
    <property type="entry name" value="PRK09061.1"/>
    <property type="match status" value="1"/>
</dbReference>
<dbReference type="InterPro" id="IPR011059">
    <property type="entry name" value="Metal-dep_hydrolase_composite"/>
</dbReference>
<reference evidence="1 2" key="1">
    <citation type="submission" date="2019-02" db="EMBL/GenBank/DDBJ databases">
        <title>Deep-cultivation of Planctomycetes and their phenomic and genomic characterization uncovers novel biology.</title>
        <authorList>
            <person name="Wiegand S."/>
            <person name="Jogler M."/>
            <person name="Boedeker C."/>
            <person name="Pinto D."/>
            <person name="Vollmers J."/>
            <person name="Rivas-Marin E."/>
            <person name="Kohn T."/>
            <person name="Peeters S.H."/>
            <person name="Heuer A."/>
            <person name="Rast P."/>
            <person name="Oberbeckmann S."/>
            <person name="Bunk B."/>
            <person name="Jeske O."/>
            <person name="Meyerdierks A."/>
            <person name="Storesund J.E."/>
            <person name="Kallscheuer N."/>
            <person name="Luecker S."/>
            <person name="Lage O.M."/>
            <person name="Pohl T."/>
            <person name="Merkel B.J."/>
            <person name="Hornburger P."/>
            <person name="Mueller R.-W."/>
            <person name="Bruemmer F."/>
            <person name="Labrenz M."/>
            <person name="Spormann A.M."/>
            <person name="Op Den Camp H."/>
            <person name="Overmann J."/>
            <person name="Amann R."/>
            <person name="Jetten M.S.M."/>
            <person name="Mascher T."/>
            <person name="Medema M.H."/>
            <person name="Devos D.P."/>
            <person name="Kaster A.-K."/>
            <person name="Ovreas L."/>
            <person name="Rohde M."/>
            <person name="Galperin M.Y."/>
            <person name="Jogler C."/>
        </authorList>
    </citation>
    <scope>NUCLEOTIDE SEQUENCE [LARGE SCALE GENOMIC DNA]</scope>
    <source>
        <strain evidence="1 2">CA13</strain>
    </source>
</reference>
<gene>
    <name evidence="1" type="ORF">CA13_27130</name>
</gene>